<name>A0A2X0MB24_9BASI</name>
<evidence type="ECO:0000313" key="3">
    <source>
        <dbReference type="Proteomes" id="UP000249723"/>
    </source>
</evidence>
<sequence length="151" mass="16393">MFLLATLAAIPSLTVSFLSAQAFADFPFCLSCRLAIFFNLFSSSRTFSPSARRPAFSHVSFSCTFSLCSSVKVASFSLRFLRMAKAAFASLGRSWRFFLLELSLCTLEEVEPAIVVACATASCELVKSRLEKVKASAGGRSTAEEVEATKD</sequence>
<protein>
    <submittedName>
        <fullName evidence="2">BZ3500_MvSof-1268-A1-R1_Chr2-1g04330 protein</fullName>
    </submittedName>
</protein>
<feature type="signal peptide" evidence="1">
    <location>
        <begin position="1"/>
        <end position="24"/>
    </location>
</feature>
<reference evidence="3" key="1">
    <citation type="submission" date="2016-10" db="EMBL/GenBank/DDBJ databases">
        <authorList>
            <person name="Jeantristanb JTB J.-T."/>
            <person name="Ricardo R."/>
        </authorList>
    </citation>
    <scope>NUCLEOTIDE SEQUENCE [LARGE SCALE GENOMIC DNA]</scope>
</reference>
<evidence type="ECO:0000313" key="2">
    <source>
        <dbReference type="EMBL" id="SCZ88315.1"/>
    </source>
</evidence>
<keyword evidence="1" id="KW-0732">Signal</keyword>
<feature type="chain" id="PRO_5030060327" evidence="1">
    <location>
        <begin position="25"/>
        <end position="151"/>
    </location>
</feature>
<evidence type="ECO:0000256" key="1">
    <source>
        <dbReference type="SAM" id="SignalP"/>
    </source>
</evidence>
<organism evidence="2 3">
    <name type="scientific">Microbotryum saponariae</name>
    <dbReference type="NCBI Taxonomy" id="289078"/>
    <lineage>
        <taxon>Eukaryota</taxon>
        <taxon>Fungi</taxon>
        <taxon>Dikarya</taxon>
        <taxon>Basidiomycota</taxon>
        <taxon>Pucciniomycotina</taxon>
        <taxon>Microbotryomycetes</taxon>
        <taxon>Microbotryales</taxon>
        <taxon>Microbotryaceae</taxon>
        <taxon>Microbotryum</taxon>
    </lineage>
</organism>
<keyword evidence="3" id="KW-1185">Reference proteome</keyword>
<dbReference type="Proteomes" id="UP000249723">
    <property type="component" value="Unassembled WGS sequence"/>
</dbReference>
<proteinExistence type="predicted"/>
<dbReference type="EMBL" id="FMWP01000012">
    <property type="protein sequence ID" value="SCZ88315.1"/>
    <property type="molecule type" value="Genomic_DNA"/>
</dbReference>
<accession>A0A2X0MB24</accession>
<dbReference type="AlphaFoldDB" id="A0A2X0MB24"/>
<gene>
    <name evidence="2" type="ORF">BZ3500_MVSOF-1268-A1-R1_CHR2-1G04330</name>
</gene>